<keyword evidence="3" id="KW-1185">Reference proteome</keyword>
<dbReference type="Proteomes" id="UP001554567">
    <property type="component" value="Unassembled WGS sequence"/>
</dbReference>
<organism evidence="2 3">
    <name type="scientific">Erwinia papayae</name>
    <dbReference type="NCBI Taxonomy" id="206499"/>
    <lineage>
        <taxon>Bacteria</taxon>
        <taxon>Pseudomonadati</taxon>
        <taxon>Pseudomonadota</taxon>
        <taxon>Gammaproteobacteria</taxon>
        <taxon>Enterobacterales</taxon>
        <taxon>Erwiniaceae</taxon>
        <taxon>Erwinia</taxon>
    </lineage>
</organism>
<comment type="caution">
    <text evidence="2">The sequence shown here is derived from an EMBL/GenBank/DDBJ whole genome shotgun (WGS) entry which is preliminary data.</text>
</comment>
<name>A0ABV3N347_9GAMM</name>
<reference evidence="2 3" key="1">
    <citation type="submission" date="2024-07" db="EMBL/GenBank/DDBJ databases">
        <authorList>
            <person name="Dulla G.F.J."/>
            <person name="Delorm J.G."/>
        </authorList>
    </citation>
    <scope>NUCLEOTIDE SEQUENCE [LARGE SCALE GENOMIC DNA]</scope>
    <source>
        <strain evidence="2 3">JGD 233</strain>
    </source>
</reference>
<evidence type="ECO:0000256" key="1">
    <source>
        <dbReference type="SAM" id="SignalP"/>
    </source>
</evidence>
<protein>
    <submittedName>
        <fullName evidence="2">Uncharacterized protein</fullName>
    </submittedName>
</protein>
<proteinExistence type="predicted"/>
<keyword evidence="1" id="KW-0732">Signal</keyword>
<dbReference type="RefSeq" id="WP_261640099.1">
    <property type="nucleotide sequence ID" value="NZ_JBFKZN010000006.1"/>
</dbReference>
<sequence length="58" mass="6031">MKTIFKFVVLISLSAFAAFSANAAHGGGVKSYPPETGSGFISDCPDNNPYCTSDNGLN</sequence>
<evidence type="ECO:0000313" key="2">
    <source>
        <dbReference type="EMBL" id="MEW5290235.1"/>
    </source>
</evidence>
<evidence type="ECO:0000313" key="3">
    <source>
        <dbReference type="Proteomes" id="UP001554567"/>
    </source>
</evidence>
<dbReference type="EMBL" id="JBFKZN010000006">
    <property type="protein sequence ID" value="MEW5290235.1"/>
    <property type="molecule type" value="Genomic_DNA"/>
</dbReference>
<feature type="signal peptide" evidence="1">
    <location>
        <begin position="1"/>
        <end position="17"/>
    </location>
</feature>
<gene>
    <name evidence="2" type="ORF">ABW286_13755</name>
</gene>
<accession>A0ABV3N347</accession>
<feature type="chain" id="PRO_5046278479" evidence="1">
    <location>
        <begin position="18"/>
        <end position="58"/>
    </location>
</feature>